<dbReference type="Proteomes" id="UP000295217">
    <property type="component" value="Unassembled WGS sequence"/>
</dbReference>
<dbReference type="OrthoDB" id="4537149at2"/>
<evidence type="ECO:0000313" key="2">
    <source>
        <dbReference type="EMBL" id="TDD72004.1"/>
    </source>
</evidence>
<dbReference type="InterPro" id="IPR012296">
    <property type="entry name" value="Nuclease_put_TT1808"/>
</dbReference>
<sequence length="188" mass="20693">MTVTADREVSWDELLHAWLSIDTPEGWRAEIVDGEMVVAPRPGVPHNVILDVVNKALIRRCPDTFGVFQTLGVTVPTARGAYVPDLCVILLDRLPRDAEYVPAELLLLAVEVTSMRNADHDRKAKKWGYAHAGVPLYLLIDRFDDDGPTVSLFSSPVDGAYSETSTVRFGKAITLPEPFGLEISTSAF</sequence>
<name>A0A4R5ALT4_9ACTN</name>
<gene>
    <name evidence="2" type="ORF">E1262_04625</name>
</gene>
<dbReference type="Gene3D" id="3.90.1570.10">
    <property type="entry name" value="tt1808, chain A"/>
    <property type="match status" value="1"/>
</dbReference>
<dbReference type="InterPro" id="IPR008538">
    <property type="entry name" value="Uma2"/>
</dbReference>
<keyword evidence="3" id="KW-1185">Reference proteome</keyword>
<dbReference type="Pfam" id="PF05685">
    <property type="entry name" value="Uma2"/>
    <property type="match status" value="1"/>
</dbReference>
<feature type="domain" description="Putative restriction endonuclease" evidence="1">
    <location>
        <begin position="16"/>
        <end position="184"/>
    </location>
</feature>
<dbReference type="EMBL" id="SMLB01000004">
    <property type="protein sequence ID" value="TDD72004.1"/>
    <property type="molecule type" value="Genomic_DNA"/>
</dbReference>
<evidence type="ECO:0000313" key="3">
    <source>
        <dbReference type="Proteomes" id="UP000295217"/>
    </source>
</evidence>
<dbReference type="RefSeq" id="WP_132101843.1">
    <property type="nucleotide sequence ID" value="NZ_SMLB01000004.1"/>
</dbReference>
<proteinExistence type="predicted"/>
<reference evidence="2 3" key="1">
    <citation type="submission" date="2019-02" db="EMBL/GenBank/DDBJ databases">
        <title>Draft genome sequences of novel Actinobacteria.</title>
        <authorList>
            <person name="Sahin N."/>
            <person name="Ay H."/>
            <person name="Saygin H."/>
        </authorList>
    </citation>
    <scope>NUCLEOTIDE SEQUENCE [LARGE SCALE GENOMIC DNA]</scope>
    <source>
        <strain evidence="2 3">8K307</strain>
    </source>
</reference>
<keyword evidence="2" id="KW-0255">Endonuclease</keyword>
<dbReference type="SUPFAM" id="SSF52980">
    <property type="entry name" value="Restriction endonuclease-like"/>
    <property type="match status" value="1"/>
</dbReference>
<evidence type="ECO:0000259" key="1">
    <source>
        <dbReference type="Pfam" id="PF05685"/>
    </source>
</evidence>
<dbReference type="AlphaFoldDB" id="A0A4R5ALT4"/>
<keyword evidence="2" id="KW-0378">Hydrolase</keyword>
<comment type="caution">
    <text evidence="2">The sequence shown here is derived from an EMBL/GenBank/DDBJ whole genome shotgun (WGS) entry which is preliminary data.</text>
</comment>
<accession>A0A4R5ALT4</accession>
<protein>
    <submittedName>
        <fullName evidence="2">Uma2 family endonuclease</fullName>
    </submittedName>
</protein>
<dbReference type="PANTHER" id="PTHR35400:SF3">
    <property type="entry name" value="SLL1072 PROTEIN"/>
    <property type="match status" value="1"/>
</dbReference>
<dbReference type="PANTHER" id="PTHR35400">
    <property type="entry name" value="SLR1083 PROTEIN"/>
    <property type="match status" value="1"/>
</dbReference>
<dbReference type="CDD" id="cd06260">
    <property type="entry name" value="DUF820-like"/>
    <property type="match status" value="1"/>
</dbReference>
<keyword evidence="2" id="KW-0540">Nuclease</keyword>
<organism evidence="2 3">
    <name type="scientific">Jiangella aurantiaca</name>
    <dbReference type="NCBI Taxonomy" id="2530373"/>
    <lineage>
        <taxon>Bacteria</taxon>
        <taxon>Bacillati</taxon>
        <taxon>Actinomycetota</taxon>
        <taxon>Actinomycetes</taxon>
        <taxon>Jiangellales</taxon>
        <taxon>Jiangellaceae</taxon>
        <taxon>Jiangella</taxon>
    </lineage>
</organism>
<dbReference type="InterPro" id="IPR011335">
    <property type="entry name" value="Restrct_endonuc-II-like"/>
</dbReference>
<dbReference type="GO" id="GO:0004519">
    <property type="term" value="F:endonuclease activity"/>
    <property type="evidence" value="ECO:0007669"/>
    <property type="project" value="UniProtKB-KW"/>
</dbReference>